<comment type="caution">
    <text evidence="2">The sequence shown here is derived from an EMBL/GenBank/DDBJ whole genome shotgun (WGS) entry which is preliminary data.</text>
</comment>
<dbReference type="EMBL" id="JBBNAE010000008">
    <property type="protein sequence ID" value="KAK9102156.1"/>
    <property type="molecule type" value="Genomic_DNA"/>
</dbReference>
<dbReference type="PANTHER" id="PTHR46085">
    <property type="entry name" value="ARFGAP/RECO-RELATED"/>
    <property type="match status" value="1"/>
</dbReference>
<keyword evidence="3" id="KW-1185">Reference proteome</keyword>
<dbReference type="AlphaFoldDB" id="A0AAP0EYR7"/>
<dbReference type="Proteomes" id="UP001417504">
    <property type="component" value="Unassembled WGS sequence"/>
</dbReference>
<evidence type="ECO:0000313" key="3">
    <source>
        <dbReference type="Proteomes" id="UP001417504"/>
    </source>
</evidence>
<evidence type="ECO:0000256" key="1">
    <source>
        <dbReference type="SAM" id="MobiDB-lite"/>
    </source>
</evidence>
<sequence>MVGILPATGGNSSNGAILGGQWPNAQIIQPSLFAGADGQSIASQLTTPAVGIPNNQPWNSSFMQNVHGPLSTTSQHGQATSQRPQEPSGVALQPAPLEAKIPGRKELPVDLFTATYSTIPMPVPLWHAGISPGMGYGMHYPAAVPIQIQPMQTFARPPKATNPFDLGSEPTIVHSQSFPSMASLQGALPNAVPSNLVHSSSFGGTPSSQWMPPQPSLYPSAIPPNVYGQQIPSNMQAFGHQGSVGSGVETAFFGGNPLPAAPNSFSAVGGNPFG</sequence>
<accession>A0AAP0EYR7</accession>
<reference evidence="2 3" key="1">
    <citation type="submission" date="2024-01" db="EMBL/GenBank/DDBJ databases">
        <title>Genome assemblies of Stephania.</title>
        <authorList>
            <person name="Yang L."/>
        </authorList>
    </citation>
    <scope>NUCLEOTIDE SEQUENCE [LARGE SCALE GENOMIC DNA]</scope>
    <source>
        <strain evidence="2">QJT</strain>
        <tissue evidence="2">Leaf</tissue>
    </source>
</reference>
<gene>
    <name evidence="2" type="ORF">Sjap_019410</name>
</gene>
<protein>
    <submittedName>
        <fullName evidence="2">Uncharacterized protein</fullName>
    </submittedName>
</protein>
<evidence type="ECO:0000313" key="2">
    <source>
        <dbReference type="EMBL" id="KAK9102156.1"/>
    </source>
</evidence>
<organism evidence="2 3">
    <name type="scientific">Stephania japonica</name>
    <dbReference type="NCBI Taxonomy" id="461633"/>
    <lineage>
        <taxon>Eukaryota</taxon>
        <taxon>Viridiplantae</taxon>
        <taxon>Streptophyta</taxon>
        <taxon>Embryophyta</taxon>
        <taxon>Tracheophyta</taxon>
        <taxon>Spermatophyta</taxon>
        <taxon>Magnoliopsida</taxon>
        <taxon>Ranunculales</taxon>
        <taxon>Menispermaceae</taxon>
        <taxon>Menispermoideae</taxon>
        <taxon>Cissampelideae</taxon>
        <taxon>Stephania</taxon>
    </lineage>
</organism>
<proteinExistence type="predicted"/>
<name>A0AAP0EYR7_9MAGN</name>
<feature type="region of interest" description="Disordered" evidence="1">
    <location>
        <begin position="62"/>
        <end position="90"/>
    </location>
</feature>
<feature type="compositionally biased region" description="Polar residues" evidence="1">
    <location>
        <begin position="62"/>
        <end position="85"/>
    </location>
</feature>
<dbReference type="PANTHER" id="PTHR46085:SF3">
    <property type="entry name" value="ARF GTPASE ACTIVATING PROTEIN"/>
    <property type="match status" value="1"/>
</dbReference>
<dbReference type="InterPro" id="IPR044820">
    <property type="entry name" value="AGD14-like"/>
</dbReference>
<dbReference type="GO" id="GO:0005096">
    <property type="term" value="F:GTPase activator activity"/>
    <property type="evidence" value="ECO:0007669"/>
    <property type="project" value="InterPro"/>
</dbReference>